<protein>
    <submittedName>
        <fullName evidence="5">Soluble starch synthase 1, chloroplastic amyloplastic</fullName>
    </submittedName>
</protein>
<dbReference type="SUPFAM" id="SSF53756">
    <property type="entry name" value="UDP-Glycosyltransferase/glycogen phosphorylase"/>
    <property type="match status" value="1"/>
</dbReference>
<keyword evidence="3" id="KW-0035">Amyloplast</keyword>
<name>A0A8S0SIF3_OLEEU</name>
<accession>A0A8S0SIF3</accession>
<sequence length="141" mass="16234">MQDDVEFVMLGSGEKKYEDWMRHLESVYKEKFRGWVGFNVPVSHRITTGCDILAMPSRFEPCGLNQLYAMRYGTIPVVHSIGGLRDNIKNFNPYAGEQSDEGTGYASFLEHFLPIIYRVDMHPLLNLEKLMELYHGVLSID</sequence>
<keyword evidence="2" id="KW-0328">Glycosyltransferase</keyword>
<proteinExistence type="predicted"/>
<comment type="subcellular location">
    <subcellularLocation>
        <location evidence="1">Plastid</location>
        <location evidence="1">Amyloplast</location>
    </subcellularLocation>
</comment>
<evidence type="ECO:0000259" key="4">
    <source>
        <dbReference type="Pfam" id="PF00534"/>
    </source>
</evidence>
<evidence type="ECO:0000256" key="2">
    <source>
        <dbReference type="ARBA" id="ARBA00022676"/>
    </source>
</evidence>
<keyword evidence="2" id="KW-0808">Transferase</keyword>
<dbReference type="Gene3D" id="3.40.50.2000">
    <property type="entry name" value="Glycogen Phosphorylase B"/>
    <property type="match status" value="1"/>
</dbReference>
<dbReference type="EMBL" id="CACTIH010005425">
    <property type="protein sequence ID" value="CAA2991449.1"/>
    <property type="molecule type" value="Genomic_DNA"/>
</dbReference>
<reference evidence="5 6" key="1">
    <citation type="submission" date="2019-12" db="EMBL/GenBank/DDBJ databases">
        <authorList>
            <person name="Alioto T."/>
            <person name="Alioto T."/>
            <person name="Gomez Garrido J."/>
        </authorList>
    </citation>
    <scope>NUCLEOTIDE SEQUENCE [LARGE SCALE GENOMIC DNA]</scope>
</reference>
<dbReference type="PANTHER" id="PTHR45825:SF11">
    <property type="entry name" value="ALPHA AMYLASE DOMAIN-CONTAINING PROTEIN"/>
    <property type="match status" value="1"/>
</dbReference>
<dbReference type="AlphaFoldDB" id="A0A8S0SIF3"/>
<keyword evidence="3" id="KW-0934">Plastid</keyword>
<dbReference type="PANTHER" id="PTHR45825">
    <property type="entry name" value="GRANULE-BOUND STARCH SYNTHASE 1, CHLOROPLASTIC/AMYLOPLASTIC"/>
    <property type="match status" value="1"/>
</dbReference>
<dbReference type="GO" id="GO:0009501">
    <property type="term" value="C:amyloplast"/>
    <property type="evidence" value="ECO:0007669"/>
    <property type="project" value="UniProtKB-SubCell"/>
</dbReference>
<feature type="domain" description="Glycosyl transferase family 1" evidence="4">
    <location>
        <begin position="2"/>
        <end position="92"/>
    </location>
</feature>
<dbReference type="GO" id="GO:0009507">
    <property type="term" value="C:chloroplast"/>
    <property type="evidence" value="ECO:0007669"/>
    <property type="project" value="TreeGrafter"/>
</dbReference>
<evidence type="ECO:0000256" key="3">
    <source>
        <dbReference type="ARBA" id="ARBA00023234"/>
    </source>
</evidence>
<dbReference type="Proteomes" id="UP000594638">
    <property type="component" value="Unassembled WGS sequence"/>
</dbReference>
<dbReference type="Gramene" id="OE9A112273T1">
    <property type="protein sequence ID" value="OE9A112273C1"/>
    <property type="gene ID" value="OE9A112273"/>
</dbReference>
<evidence type="ECO:0000256" key="1">
    <source>
        <dbReference type="ARBA" id="ARBA00004602"/>
    </source>
</evidence>
<evidence type="ECO:0000313" key="6">
    <source>
        <dbReference type="Proteomes" id="UP000594638"/>
    </source>
</evidence>
<keyword evidence="6" id="KW-1185">Reference proteome</keyword>
<dbReference type="OrthoDB" id="512920at2759"/>
<gene>
    <name evidence="5" type="ORF">OLEA9_A112273</name>
</gene>
<dbReference type="InterPro" id="IPR001296">
    <property type="entry name" value="Glyco_trans_1"/>
</dbReference>
<dbReference type="Pfam" id="PF00534">
    <property type="entry name" value="Glycos_transf_1"/>
    <property type="match status" value="1"/>
</dbReference>
<comment type="caution">
    <text evidence="5">The sequence shown here is derived from an EMBL/GenBank/DDBJ whole genome shotgun (WGS) entry which is preliminary data.</text>
</comment>
<organism evidence="5 6">
    <name type="scientific">Olea europaea subsp. europaea</name>
    <dbReference type="NCBI Taxonomy" id="158383"/>
    <lineage>
        <taxon>Eukaryota</taxon>
        <taxon>Viridiplantae</taxon>
        <taxon>Streptophyta</taxon>
        <taxon>Embryophyta</taxon>
        <taxon>Tracheophyta</taxon>
        <taxon>Spermatophyta</taxon>
        <taxon>Magnoliopsida</taxon>
        <taxon>eudicotyledons</taxon>
        <taxon>Gunneridae</taxon>
        <taxon>Pentapetalae</taxon>
        <taxon>asterids</taxon>
        <taxon>lamiids</taxon>
        <taxon>Lamiales</taxon>
        <taxon>Oleaceae</taxon>
        <taxon>Oleeae</taxon>
        <taxon>Olea</taxon>
    </lineage>
</organism>
<evidence type="ECO:0000313" key="5">
    <source>
        <dbReference type="EMBL" id="CAA2991449.1"/>
    </source>
</evidence>
<dbReference type="GO" id="GO:0016757">
    <property type="term" value="F:glycosyltransferase activity"/>
    <property type="evidence" value="ECO:0007669"/>
    <property type="project" value="UniProtKB-KW"/>
</dbReference>